<dbReference type="InterPro" id="IPR003439">
    <property type="entry name" value="ABC_transporter-like_ATP-bd"/>
</dbReference>
<dbReference type="InterPro" id="IPR027417">
    <property type="entry name" value="P-loop_NTPase"/>
</dbReference>
<dbReference type="PANTHER" id="PTHR43776">
    <property type="entry name" value="TRANSPORT ATP-BINDING PROTEIN"/>
    <property type="match status" value="1"/>
</dbReference>
<evidence type="ECO:0000256" key="5">
    <source>
        <dbReference type="ARBA" id="ARBA00022840"/>
    </source>
</evidence>
<organism evidence="7 8">
    <name type="scientific">Rhizobium setariae</name>
    <dbReference type="NCBI Taxonomy" id="2801340"/>
    <lineage>
        <taxon>Bacteria</taxon>
        <taxon>Pseudomonadati</taxon>
        <taxon>Pseudomonadota</taxon>
        <taxon>Alphaproteobacteria</taxon>
        <taxon>Hyphomicrobiales</taxon>
        <taxon>Rhizobiaceae</taxon>
        <taxon>Rhizobium/Agrobacterium group</taxon>
        <taxon>Rhizobium</taxon>
    </lineage>
</organism>
<dbReference type="SUPFAM" id="SSF52540">
    <property type="entry name" value="P-loop containing nucleoside triphosphate hydrolases"/>
    <property type="match status" value="2"/>
</dbReference>
<protein>
    <submittedName>
        <fullName evidence="7">ABC transporter ATP-binding protein</fullName>
    </submittedName>
</protein>
<keyword evidence="4" id="KW-0547">Nucleotide-binding</keyword>
<evidence type="ECO:0000256" key="3">
    <source>
        <dbReference type="ARBA" id="ARBA00022448"/>
    </source>
</evidence>
<dbReference type="InterPro" id="IPR017871">
    <property type="entry name" value="ABC_transporter-like_CS"/>
</dbReference>
<dbReference type="PANTHER" id="PTHR43776:SF7">
    <property type="entry name" value="D,D-DIPEPTIDE TRANSPORT ATP-BINDING PROTEIN DDPF-RELATED"/>
    <property type="match status" value="1"/>
</dbReference>
<dbReference type="PROSITE" id="PS00211">
    <property type="entry name" value="ABC_TRANSPORTER_1"/>
    <property type="match status" value="2"/>
</dbReference>
<dbReference type="RefSeq" id="WP_201662230.1">
    <property type="nucleotide sequence ID" value="NZ_JAEQNC010000012.1"/>
</dbReference>
<comment type="caution">
    <text evidence="7">The sequence shown here is derived from an EMBL/GenBank/DDBJ whole genome shotgun (WGS) entry which is preliminary data.</text>
</comment>
<dbReference type="InterPro" id="IPR050319">
    <property type="entry name" value="ABC_transp_ATP-bind"/>
</dbReference>
<dbReference type="Pfam" id="PF08352">
    <property type="entry name" value="oligo_HPY"/>
    <property type="match status" value="2"/>
</dbReference>
<comment type="subcellular location">
    <subcellularLocation>
        <location evidence="1">Cell inner membrane</location>
        <topology evidence="1">Peripheral membrane protein</topology>
    </subcellularLocation>
</comment>
<dbReference type="GO" id="GO:0015833">
    <property type="term" value="P:peptide transport"/>
    <property type="evidence" value="ECO:0007669"/>
    <property type="project" value="InterPro"/>
</dbReference>
<dbReference type="AlphaFoldDB" id="A0A936YPD3"/>
<keyword evidence="3" id="KW-0813">Transport</keyword>
<dbReference type="SMART" id="SM00382">
    <property type="entry name" value="AAA"/>
    <property type="match status" value="2"/>
</dbReference>
<evidence type="ECO:0000313" key="7">
    <source>
        <dbReference type="EMBL" id="MBL0374230.1"/>
    </source>
</evidence>
<evidence type="ECO:0000256" key="4">
    <source>
        <dbReference type="ARBA" id="ARBA00022741"/>
    </source>
</evidence>
<accession>A0A936YPD3</accession>
<dbReference type="GO" id="GO:0005886">
    <property type="term" value="C:plasma membrane"/>
    <property type="evidence" value="ECO:0007669"/>
    <property type="project" value="UniProtKB-SubCell"/>
</dbReference>
<evidence type="ECO:0000256" key="1">
    <source>
        <dbReference type="ARBA" id="ARBA00004417"/>
    </source>
</evidence>
<gene>
    <name evidence="7" type="ORF">JJB09_19580</name>
</gene>
<name>A0A936YPD3_9HYPH</name>
<dbReference type="InterPro" id="IPR003593">
    <property type="entry name" value="AAA+_ATPase"/>
</dbReference>
<sequence>MDSSTMIKVGAPPAVEVRNLRIDMPGGGDIVDDVSFTIRAGEVLGLVGESGSGKTTVGMALLGFARGGATIVGGTVHVAGDTSANMLALTPAQKRQLRGKTVAHIPQDPASALNPSLTIGLQLREVIEAHEPDTSAQEIDRRIASVLIDVGLPSDPSFLGRYPHQLSGGQQQRIGIAMAVILAPKLIVLDEPTTGLDVTTQNKILDIVKRLCREHGIGALHVTHDLSVIAHIADHVMVMYSGRVVELGRVETVLKEPLHPYTQALLGAVPELHYRTRLRTIPGRASRPSQRPKGCFFHPRCPVATSECAADPIEIVQQTPEHRVRCIKCGITATAEPERLPDPEHTVDDLAAAQAVIEVSDMRVAFGTYKILDGVEFKVKRGECLAVVGESGSGKSTLSRALIGLVPQQKGTVLLNGQELAPRARDRDRQQLQTMQYIFQSPHNSLNPRQTVENIVGLVYDIFNRTSRSVRREKIAEMLDQVGLSPDAMFAFPDQLSGGERQRVAIARALMANPEVLICDEITSALDVSVQAAIVNLLKDLQQNRGLTMVFVTHNLALVRNLADRVLVLNQGKVVEMNGVAAVIDSPSHPYTKQLLANALVGDLDTRVEGPGEIECLRA</sequence>
<dbReference type="Proteomes" id="UP000633219">
    <property type="component" value="Unassembled WGS sequence"/>
</dbReference>
<evidence type="ECO:0000313" key="8">
    <source>
        <dbReference type="Proteomes" id="UP000633219"/>
    </source>
</evidence>
<evidence type="ECO:0000259" key="6">
    <source>
        <dbReference type="PROSITE" id="PS50893"/>
    </source>
</evidence>
<evidence type="ECO:0000256" key="2">
    <source>
        <dbReference type="ARBA" id="ARBA00005417"/>
    </source>
</evidence>
<keyword evidence="8" id="KW-1185">Reference proteome</keyword>
<keyword evidence="5 7" id="KW-0067">ATP-binding</keyword>
<dbReference type="GO" id="GO:0005524">
    <property type="term" value="F:ATP binding"/>
    <property type="evidence" value="ECO:0007669"/>
    <property type="project" value="UniProtKB-KW"/>
</dbReference>
<dbReference type="GO" id="GO:0016887">
    <property type="term" value="F:ATP hydrolysis activity"/>
    <property type="evidence" value="ECO:0007669"/>
    <property type="project" value="InterPro"/>
</dbReference>
<feature type="domain" description="ABC transporter" evidence="6">
    <location>
        <begin position="15"/>
        <end position="266"/>
    </location>
</feature>
<dbReference type="Gene3D" id="3.40.50.300">
    <property type="entry name" value="P-loop containing nucleotide triphosphate hydrolases"/>
    <property type="match status" value="2"/>
</dbReference>
<reference evidence="7" key="1">
    <citation type="submission" date="2021-01" db="EMBL/GenBank/DDBJ databases">
        <title>Rhizobium sp. strain KVB221 16S ribosomal RNA gene Genome sequencing and assembly.</title>
        <authorList>
            <person name="Kang M."/>
        </authorList>
    </citation>
    <scope>NUCLEOTIDE SEQUENCE</scope>
    <source>
        <strain evidence="7">KVB221</strain>
    </source>
</reference>
<dbReference type="InterPro" id="IPR013563">
    <property type="entry name" value="Oligopep_ABC_C"/>
</dbReference>
<feature type="domain" description="ABC transporter" evidence="6">
    <location>
        <begin position="357"/>
        <end position="596"/>
    </location>
</feature>
<dbReference type="NCBIfam" id="NF008453">
    <property type="entry name" value="PRK11308.1"/>
    <property type="match status" value="2"/>
</dbReference>
<dbReference type="NCBIfam" id="TIGR01727">
    <property type="entry name" value="oligo_HPY"/>
    <property type="match status" value="1"/>
</dbReference>
<comment type="similarity">
    <text evidence="2">Belongs to the ABC transporter superfamily.</text>
</comment>
<dbReference type="FunFam" id="3.40.50.300:FF:000016">
    <property type="entry name" value="Oligopeptide ABC transporter ATP-binding component"/>
    <property type="match status" value="1"/>
</dbReference>
<dbReference type="CDD" id="cd03257">
    <property type="entry name" value="ABC_NikE_OppD_transporters"/>
    <property type="match status" value="2"/>
</dbReference>
<dbReference type="PROSITE" id="PS50893">
    <property type="entry name" value="ABC_TRANSPORTER_2"/>
    <property type="match status" value="2"/>
</dbReference>
<dbReference type="Pfam" id="PF00005">
    <property type="entry name" value="ABC_tran"/>
    <property type="match status" value="2"/>
</dbReference>
<dbReference type="GO" id="GO:0055085">
    <property type="term" value="P:transmembrane transport"/>
    <property type="evidence" value="ECO:0007669"/>
    <property type="project" value="UniProtKB-ARBA"/>
</dbReference>
<dbReference type="EMBL" id="JAEQNC010000012">
    <property type="protein sequence ID" value="MBL0374230.1"/>
    <property type="molecule type" value="Genomic_DNA"/>
</dbReference>
<proteinExistence type="inferred from homology"/>